<sequence>MATVAADAGQGQAARPARALRWSARLLVACCWGSGAIFGAYIIAFFGGAALRGEAARWNESLANLHDPAAPLATLAMGAHFATGGVLLLLGPLQLIGRLRRRHPALHRWLGRLYVLCAGVAGLGGLGFILSRGTIGGAVMSAGFALYGALMASAATLTYAAARAGRTEAHRAWAIRLFALTVGSWLYRMEYGAWFLAVGRDGHTADFRGGFDQAMAFLFYLPNLAVAELFVRVRRRPPGAVAIVGATAVLLAATAFVAAATWFFTLRSWGPGIAAGLLG</sequence>
<feature type="transmembrane region" description="Helical" evidence="1">
    <location>
        <begin position="240"/>
        <end position="264"/>
    </location>
</feature>
<keyword evidence="3" id="KW-1185">Reference proteome</keyword>
<dbReference type="InterPro" id="IPR018750">
    <property type="entry name" value="DUF2306_membrane"/>
</dbReference>
<keyword evidence="1" id="KW-0812">Transmembrane</keyword>
<feature type="transmembrane region" description="Helical" evidence="1">
    <location>
        <begin position="214"/>
        <end position="233"/>
    </location>
</feature>
<reference evidence="2 3" key="1">
    <citation type="submission" date="2021-07" db="EMBL/GenBank/DDBJ databases">
        <title>Sphingomonas sp.</title>
        <authorList>
            <person name="Feng G."/>
            <person name="Li J."/>
            <person name="Pan M."/>
        </authorList>
    </citation>
    <scope>NUCLEOTIDE SEQUENCE [LARGE SCALE GENOMIC DNA]</scope>
    <source>
        <strain evidence="2 3">RRHST34</strain>
    </source>
</reference>
<dbReference type="EMBL" id="JAHXZN010000001">
    <property type="protein sequence ID" value="MBW6530593.1"/>
    <property type="molecule type" value="Genomic_DNA"/>
</dbReference>
<protein>
    <submittedName>
        <fullName evidence="2">DUF2306 domain-containing protein</fullName>
    </submittedName>
</protein>
<accession>A0ABS7BLW2</accession>
<keyword evidence="1" id="KW-0472">Membrane</keyword>
<feature type="transmembrane region" description="Helical" evidence="1">
    <location>
        <begin position="142"/>
        <end position="162"/>
    </location>
</feature>
<keyword evidence="1" id="KW-1133">Transmembrane helix</keyword>
<dbReference type="RefSeq" id="WP_219747927.1">
    <property type="nucleotide sequence ID" value="NZ_JAHXZN010000001.1"/>
</dbReference>
<evidence type="ECO:0000256" key="1">
    <source>
        <dbReference type="SAM" id="Phobius"/>
    </source>
</evidence>
<organism evidence="2 3">
    <name type="scientific">Sphingomonas citri</name>
    <dbReference type="NCBI Taxonomy" id="2862499"/>
    <lineage>
        <taxon>Bacteria</taxon>
        <taxon>Pseudomonadati</taxon>
        <taxon>Pseudomonadota</taxon>
        <taxon>Alphaproteobacteria</taxon>
        <taxon>Sphingomonadales</taxon>
        <taxon>Sphingomonadaceae</taxon>
        <taxon>Sphingomonas</taxon>
    </lineage>
</organism>
<name>A0ABS7BLW2_9SPHN</name>
<proteinExistence type="predicted"/>
<feature type="transmembrane region" description="Helical" evidence="1">
    <location>
        <begin position="26"/>
        <end position="49"/>
    </location>
</feature>
<gene>
    <name evidence="2" type="ORF">KZ820_07575</name>
</gene>
<feature type="transmembrane region" description="Helical" evidence="1">
    <location>
        <begin position="111"/>
        <end position="130"/>
    </location>
</feature>
<evidence type="ECO:0000313" key="3">
    <source>
        <dbReference type="Proteomes" id="UP000759103"/>
    </source>
</evidence>
<evidence type="ECO:0000313" key="2">
    <source>
        <dbReference type="EMBL" id="MBW6530593.1"/>
    </source>
</evidence>
<comment type="caution">
    <text evidence="2">The sequence shown here is derived from an EMBL/GenBank/DDBJ whole genome shotgun (WGS) entry which is preliminary data.</text>
</comment>
<feature type="transmembrane region" description="Helical" evidence="1">
    <location>
        <begin position="174"/>
        <end position="194"/>
    </location>
</feature>
<dbReference type="Proteomes" id="UP000759103">
    <property type="component" value="Unassembled WGS sequence"/>
</dbReference>
<dbReference type="Pfam" id="PF10067">
    <property type="entry name" value="DUF2306"/>
    <property type="match status" value="1"/>
</dbReference>
<feature type="transmembrane region" description="Helical" evidence="1">
    <location>
        <begin position="69"/>
        <end position="90"/>
    </location>
</feature>